<proteinExistence type="predicted"/>
<sequence>MSDYFKDNPELFLTGSIKEIATKIEQEWWVDKSKQLTRLSGSLDTELIEYLPEDLRKQLLGREISPEEFDEELPDDSFLLKTFKKSKGKGYLVCCNNKLFNDTKKLQRNEKEEIIETLHHLSASPSGSLLPKPHKLKRIGSGGLGGVLEKEFGTKVNNGYQGNQDGKTIFYQYRCGASQKKRLVWVVDQQSKVVRIVFYGVRGKLEKLYA</sequence>
<dbReference type="AlphaFoldDB" id="A0A382MVF4"/>
<protein>
    <submittedName>
        <fullName evidence="1">Uncharacterized protein</fullName>
    </submittedName>
</protein>
<dbReference type="EMBL" id="UINC01095994">
    <property type="protein sequence ID" value="SVC52510.1"/>
    <property type="molecule type" value="Genomic_DNA"/>
</dbReference>
<accession>A0A382MVF4</accession>
<organism evidence="1">
    <name type="scientific">marine metagenome</name>
    <dbReference type="NCBI Taxonomy" id="408172"/>
    <lineage>
        <taxon>unclassified sequences</taxon>
        <taxon>metagenomes</taxon>
        <taxon>ecological metagenomes</taxon>
    </lineage>
</organism>
<evidence type="ECO:0000313" key="1">
    <source>
        <dbReference type="EMBL" id="SVC52510.1"/>
    </source>
</evidence>
<gene>
    <name evidence="1" type="ORF">METZ01_LOCUS305364</name>
</gene>
<reference evidence="1" key="1">
    <citation type="submission" date="2018-05" db="EMBL/GenBank/DDBJ databases">
        <authorList>
            <person name="Lanie J.A."/>
            <person name="Ng W.-L."/>
            <person name="Kazmierczak K.M."/>
            <person name="Andrzejewski T.M."/>
            <person name="Davidsen T.M."/>
            <person name="Wayne K.J."/>
            <person name="Tettelin H."/>
            <person name="Glass J.I."/>
            <person name="Rusch D."/>
            <person name="Podicherti R."/>
            <person name="Tsui H.-C.T."/>
            <person name="Winkler M.E."/>
        </authorList>
    </citation>
    <scope>NUCLEOTIDE SEQUENCE</scope>
</reference>
<name>A0A382MVF4_9ZZZZ</name>